<organism evidence="4 5">
    <name type="scientific">Bifidobacterium vansinderenii</name>
    <dbReference type="NCBI Taxonomy" id="1984871"/>
    <lineage>
        <taxon>Bacteria</taxon>
        <taxon>Bacillati</taxon>
        <taxon>Actinomycetota</taxon>
        <taxon>Actinomycetes</taxon>
        <taxon>Bifidobacteriales</taxon>
        <taxon>Bifidobacteriaceae</taxon>
        <taxon>Bifidobacterium</taxon>
    </lineage>
</organism>
<dbReference type="EMBL" id="NEWD01000005">
    <property type="protein sequence ID" value="OXN01199.1"/>
    <property type="molecule type" value="Genomic_DNA"/>
</dbReference>
<comment type="caution">
    <text evidence="4">The sequence shown here is derived from an EMBL/GenBank/DDBJ whole genome shotgun (WGS) entry which is preliminary data.</text>
</comment>
<keyword evidence="4" id="KW-0808">Transferase</keyword>
<proteinExistence type="predicted"/>
<dbReference type="GO" id="GO:0016747">
    <property type="term" value="F:acyltransferase activity, transferring groups other than amino-acyl groups"/>
    <property type="evidence" value="ECO:0007669"/>
    <property type="project" value="InterPro"/>
</dbReference>
<dbReference type="Proteomes" id="UP000215433">
    <property type="component" value="Unassembled WGS sequence"/>
</dbReference>
<feature type="transmembrane region" description="Helical" evidence="2">
    <location>
        <begin position="203"/>
        <end position="223"/>
    </location>
</feature>
<dbReference type="PANTHER" id="PTHR37312">
    <property type="entry name" value="MEMBRANE-BOUND ACYLTRANSFERASE YKRP-RELATED"/>
    <property type="match status" value="1"/>
</dbReference>
<keyword evidence="2" id="KW-1133">Transmembrane helix</keyword>
<dbReference type="RefSeq" id="WP_093959788.1">
    <property type="nucleotide sequence ID" value="NZ_NEWD01000005.1"/>
</dbReference>
<accession>A0A229VZZ0</accession>
<evidence type="ECO:0000259" key="3">
    <source>
        <dbReference type="Pfam" id="PF01757"/>
    </source>
</evidence>
<feature type="region of interest" description="Disordered" evidence="1">
    <location>
        <begin position="353"/>
        <end position="372"/>
    </location>
</feature>
<feature type="transmembrane region" description="Helical" evidence="2">
    <location>
        <begin position="239"/>
        <end position="260"/>
    </location>
</feature>
<keyword evidence="4" id="KW-0012">Acyltransferase</keyword>
<dbReference type="OrthoDB" id="6623990at2"/>
<evidence type="ECO:0000313" key="4">
    <source>
        <dbReference type="EMBL" id="OXN01199.1"/>
    </source>
</evidence>
<dbReference type="Pfam" id="PF01757">
    <property type="entry name" value="Acyl_transf_3"/>
    <property type="match status" value="1"/>
</dbReference>
<dbReference type="AlphaFoldDB" id="A0A229VZZ0"/>
<gene>
    <name evidence="4" type="ORF">Tam10B_0597</name>
</gene>
<feature type="transmembrane region" description="Helical" evidence="2">
    <location>
        <begin position="173"/>
        <end position="191"/>
    </location>
</feature>
<feature type="transmembrane region" description="Helical" evidence="2">
    <location>
        <begin position="63"/>
        <end position="84"/>
    </location>
</feature>
<feature type="transmembrane region" description="Helical" evidence="2">
    <location>
        <begin position="33"/>
        <end position="51"/>
    </location>
</feature>
<name>A0A229VZZ0_9BIFI</name>
<sequence>MAAKRIAWVDYAKGIAIIGVFLMHSALPVTMSSYIGSFDMMLFFALSGYVFSTRRFPTFRQFVWNRVRTLVIPGVVLAVIPFIITELMGLGTGEFQSYPKYALGFLVNLRSHYGFGELPWFLSCLFLMEIGAYVLVTVARRIDHIEAVYAVVAGVTLIVGYAYSALIHKALPWSGDIALALFPFFILGMIFRRFDTELQDKLLQPVTMLPALAVLGVCGWLNGASEGVINPYLNRYGNFLYYVLAAVAGIWLVLALCHWIESRQHRGGAVAGAADVILRYWGRNTLVFYCINDAIYPRLIPWLLGLLGFDVGSAGTGTQIVCGLLALVINLLVCTPVAELINRCCPQLLGHGKSTAHSVQGKHSRRNRHRQS</sequence>
<feature type="transmembrane region" description="Helical" evidence="2">
    <location>
        <begin position="118"/>
        <end position="136"/>
    </location>
</feature>
<dbReference type="InterPro" id="IPR002656">
    <property type="entry name" value="Acyl_transf_3_dom"/>
</dbReference>
<reference evidence="4 5" key="1">
    <citation type="submission" date="2017-05" db="EMBL/GenBank/DDBJ databases">
        <title>Bifidobacterium vansinderenii sp. nov.</title>
        <authorList>
            <person name="Lugli G.A."/>
            <person name="Duranti S."/>
            <person name="Mangifesta M."/>
        </authorList>
    </citation>
    <scope>NUCLEOTIDE SEQUENCE [LARGE SCALE GENOMIC DNA]</scope>
    <source>
        <strain evidence="4 5">Tam10B</strain>
    </source>
</reference>
<keyword evidence="2" id="KW-0812">Transmembrane</keyword>
<feature type="domain" description="Acyltransferase 3" evidence="3">
    <location>
        <begin position="6"/>
        <end position="334"/>
    </location>
</feature>
<feature type="compositionally biased region" description="Basic residues" evidence="1">
    <location>
        <begin position="360"/>
        <end position="372"/>
    </location>
</feature>
<evidence type="ECO:0000313" key="5">
    <source>
        <dbReference type="Proteomes" id="UP000215433"/>
    </source>
</evidence>
<keyword evidence="5" id="KW-1185">Reference proteome</keyword>
<feature type="transmembrane region" description="Helical" evidence="2">
    <location>
        <begin position="7"/>
        <end position="27"/>
    </location>
</feature>
<protein>
    <submittedName>
        <fullName evidence="4">Acyltransferase</fullName>
    </submittedName>
</protein>
<keyword evidence="2" id="KW-0472">Membrane</keyword>
<dbReference type="PANTHER" id="PTHR37312:SF1">
    <property type="entry name" value="MEMBRANE-BOUND ACYLTRANSFERASE YKRP-RELATED"/>
    <property type="match status" value="1"/>
</dbReference>
<evidence type="ECO:0000256" key="2">
    <source>
        <dbReference type="SAM" id="Phobius"/>
    </source>
</evidence>
<feature type="transmembrane region" description="Helical" evidence="2">
    <location>
        <begin position="148"/>
        <end position="167"/>
    </location>
</feature>
<dbReference type="InterPro" id="IPR052734">
    <property type="entry name" value="Nod_factor_acetyltransferase"/>
</dbReference>
<evidence type="ECO:0000256" key="1">
    <source>
        <dbReference type="SAM" id="MobiDB-lite"/>
    </source>
</evidence>